<reference evidence="2" key="1">
    <citation type="submission" date="2018-07" db="EMBL/GenBank/DDBJ databases">
        <authorList>
            <person name="Gao Z.-S."/>
            <person name="Jia H.-M."/>
            <person name="Jia H.-J."/>
            <person name="Cai Q.-L."/>
            <person name="Wang Y."/>
            <person name="Zhao H.-B."/>
        </authorList>
    </citation>
    <scope>NUCLEOTIDE SEQUENCE</scope>
    <source>
        <tissue evidence="2">Leaves</tissue>
    </source>
</reference>
<dbReference type="EMBL" id="RXIC02000025">
    <property type="protein sequence ID" value="KAB1206982.1"/>
    <property type="molecule type" value="Genomic_DNA"/>
</dbReference>
<proteinExistence type="predicted"/>
<keyword evidence="4" id="KW-1185">Reference proteome</keyword>
<sequence length="111" mass="12489">MAKLSSNSKKRRTQKPVDFSESEMDAAEQLIQLSGDSGDRHDDDTNTSSVEQRKGGDAADVSSTNNTVGEFEEEEDELFSLRKRKYRSLNHLYRSTKPVPVVKAKARKRAV</sequence>
<dbReference type="PANTHER" id="PTHR35167">
    <property type="entry name" value="OS05G0216466 PROTEIN"/>
    <property type="match status" value="1"/>
</dbReference>
<dbReference type="EMBL" id="RXIC02000020">
    <property type="protein sequence ID" value="KAB1221679.1"/>
    <property type="molecule type" value="Genomic_DNA"/>
</dbReference>
<evidence type="ECO:0000313" key="4">
    <source>
        <dbReference type="Proteomes" id="UP000516437"/>
    </source>
</evidence>
<name>A0A6A1V2P5_9ROSI</name>
<evidence type="ECO:0000313" key="3">
    <source>
        <dbReference type="EMBL" id="KAB1221679.1"/>
    </source>
</evidence>
<evidence type="ECO:0000313" key="2">
    <source>
        <dbReference type="EMBL" id="KAB1206982.1"/>
    </source>
</evidence>
<comment type="caution">
    <text evidence="2">The sequence shown here is derived from an EMBL/GenBank/DDBJ whole genome shotgun (WGS) entry which is preliminary data.</text>
</comment>
<accession>A0A6A1V2P5</accession>
<organism evidence="2 4">
    <name type="scientific">Morella rubra</name>
    <name type="common">Chinese bayberry</name>
    <dbReference type="NCBI Taxonomy" id="262757"/>
    <lineage>
        <taxon>Eukaryota</taxon>
        <taxon>Viridiplantae</taxon>
        <taxon>Streptophyta</taxon>
        <taxon>Embryophyta</taxon>
        <taxon>Tracheophyta</taxon>
        <taxon>Spermatophyta</taxon>
        <taxon>Magnoliopsida</taxon>
        <taxon>eudicotyledons</taxon>
        <taxon>Gunneridae</taxon>
        <taxon>Pentapetalae</taxon>
        <taxon>rosids</taxon>
        <taxon>fabids</taxon>
        <taxon>Fagales</taxon>
        <taxon>Myricaceae</taxon>
        <taxon>Morella</taxon>
    </lineage>
</organism>
<reference evidence="2" key="3">
    <citation type="submission" date="2019-09" db="EMBL/GenBank/DDBJ databases">
        <authorList>
            <person name="Gao Z."/>
        </authorList>
    </citation>
    <scope>NUCLEOTIDE SEQUENCE</scope>
    <source>
        <tissue evidence="2">Leaves</tissue>
    </source>
</reference>
<evidence type="ECO:0000256" key="1">
    <source>
        <dbReference type="SAM" id="MobiDB-lite"/>
    </source>
</evidence>
<dbReference type="OrthoDB" id="1739516at2759"/>
<reference evidence="2 4" key="2">
    <citation type="journal article" date="2019" name="Plant Biotechnol. J.">
        <title>The red bayberry genome and genetic basis of sex determination.</title>
        <authorList>
            <person name="Jia H.M."/>
            <person name="Jia H.J."/>
            <person name="Cai Q.L."/>
            <person name="Wang Y."/>
            <person name="Zhao H.B."/>
            <person name="Yang W.F."/>
            <person name="Wang G.Y."/>
            <person name="Li Y.H."/>
            <person name="Zhan D.L."/>
            <person name="Shen Y.T."/>
            <person name="Niu Q.F."/>
            <person name="Chang L."/>
            <person name="Qiu J."/>
            <person name="Zhao L."/>
            <person name="Xie H.B."/>
            <person name="Fu W.Y."/>
            <person name="Jin J."/>
            <person name="Li X.W."/>
            <person name="Jiao Y."/>
            <person name="Zhou C.C."/>
            <person name="Tu T."/>
            <person name="Chai C.Y."/>
            <person name="Gao J.L."/>
            <person name="Fan L.J."/>
            <person name="van de Weg E."/>
            <person name="Wang J.Y."/>
            <person name="Gao Z.S."/>
        </authorList>
    </citation>
    <scope>NUCLEOTIDE SEQUENCE [LARGE SCALE GENOMIC DNA]</scope>
    <source>
        <tissue evidence="2">Leaves</tissue>
    </source>
</reference>
<dbReference type="PANTHER" id="PTHR35167:SF3">
    <property type="entry name" value="OS05G0216466 PROTEIN"/>
    <property type="match status" value="1"/>
</dbReference>
<gene>
    <name evidence="3" type="ORF">CJ030_MR2G024012</name>
    <name evidence="2" type="ORF">CJ030_MR7G008102</name>
</gene>
<protein>
    <submittedName>
        <fullName evidence="2">Uncharacterized protein</fullName>
    </submittedName>
</protein>
<dbReference type="AlphaFoldDB" id="A0A6A1V2P5"/>
<dbReference type="Proteomes" id="UP000516437">
    <property type="component" value="Chromosome 2"/>
</dbReference>
<dbReference type="Proteomes" id="UP000516437">
    <property type="component" value="Chromosome 7"/>
</dbReference>
<feature type="region of interest" description="Disordered" evidence="1">
    <location>
        <begin position="1"/>
        <end position="75"/>
    </location>
</feature>